<dbReference type="InterPro" id="IPR001338">
    <property type="entry name" value="Class_I_Hydrophobin"/>
</dbReference>
<dbReference type="Pfam" id="PF01185">
    <property type="entry name" value="Hydrophobin"/>
    <property type="match status" value="1"/>
</dbReference>
<evidence type="ECO:0000256" key="1">
    <source>
        <dbReference type="ARBA" id="ARBA00023157"/>
    </source>
</evidence>
<feature type="signal peptide" evidence="2">
    <location>
        <begin position="1"/>
        <end position="19"/>
    </location>
</feature>
<dbReference type="Proteomes" id="UP000291422">
    <property type="component" value="Unassembled WGS sequence"/>
</dbReference>
<dbReference type="CDD" id="cd23507">
    <property type="entry name" value="hydrophobin_I"/>
    <property type="match status" value="1"/>
</dbReference>
<protein>
    <recommendedName>
        <fullName evidence="2">Hydrophobin</fullName>
    </recommendedName>
</protein>
<dbReference type="Proteomes" id="UP000077248">
    <property type="component" value="Unassembled WGS sequence"/>
</dbReference>
<dbReference type="GeneID" id="29115535"/>
<reference evidence="4" key="3">
    <citation type="journal article" date="2019" name="J. ISSAAS">
        <title>Genomics, evolutionary history and diagnostics of the Alternaria alternata species group including apple and Asian pear pathotypes.</title>
        <authorList>
            <person name="Armitage A.D."/>
            <person name="Cockerton H.M."/>
            <person name="Sreenivasaprasad S."/>
            <person name="Woodhall J."/>
            <person name="Lane C."/>
            <person name="Harrison R.J."/>
            <person name="Clarkson J.P."/>
        </authorList>
    </citation>
    <scope>NUCLEOTIDE SEQUENCE</scope>
    <source>
        <strain evidence="4">FERA 1177</strain>
    </source>
</reference>
<evidence type="ECO:0000256" key="2">
    <source>
        <dbReference type="RuleBase" id="RU365009"/>
    </source>
</evidence>
<dbReference type="RefSeq" id="XP_018382137.1">
    <property type="nucleotide sequence ID" value="XM_018529941.1"/>
</dbReference>
<dbReference type="EMBL" id="PDXD01000014">
    <property type="protein sequence ID" value="RYN75627.1"/>
    <property type="molecule type" value="Genomic_DNA"/>
</dbReference>
<evidence type="ECO:0000313" key="4">
    <source>
        <dbReference type="EMBL" id="RYN75627.1"/>
    </source>
</evidence>
<comment type="subcellular location">
    <subcellularLocation>
        <location evidence="2">Secreted</location>
        <location evidence="2">Cell wall</location>
    </subcellularLocation>
</comment>
<evidence type="ECO:0000313" key="6">
    <source>
        <dbReference type="Proteomes" id="UP000291422"/>
    </source>
</evidence>
<gene>
    <name evidence="4" type="ORF">AA0117_g6373</name>
    <name evidence="3" type="ORF">CC77DRAFT_1098293</name>
</gene>
<dbReference type="OMA" id="AEVYCCN"/>
<keyword evidence="2" id="KW-0964">Secreted</keyword>
<keyword evidence="5" id="KW-1185">Reference proteome</keyword>
<comment type="similarity">
    <text evidence="2">Belongs to the fungal hydrophobin family.</text>
</comment>
<keyword evidence="2" id="KW-0134">Cell wall</keyword>
<feature type="chain" id="PRO_5041008226" description="Hydrophobin" evidence="2">
    <location>
        <begin position="20"/>
        <end position="114"/>
    </location>
</feature>
<evidence type="ECO:0000313" key="3">
    <source>
        <dbReference type="EMBL" id="OAG16716.1"/>
    </source>
</evidence>
<organism evidence="3 5">
    <name type="scientific">Alternaria alternata</name>
    <name type="common">Alternaria rot fungus</name>
    <name type="synonym">Torula alternata</name>
    <dbReference type="NCBI Taxonomy" id="5599"/>
    <lineage>
        <taxon>Eukaryota</taxon>
        <taxon>Fungi</taxon>
        <taxon>Dikarya</taxon>
        <taxon>Ascomycota</taxon>
        <taxon>Pezizomycotina</taxon>
        <taxon>Dothideomycetes</taxon>
        <taxon>Pleosporomycetidae</taxon>
        <taxon>Pleosporales</taxon>
        <taxon>Pleosporineae</taxon>
        <taxon>Pleosporaceae</taxon>
        <taxon>Alternaria</taxon>
        <taxon>Alternaria sect. Alternaria</taxon>
        <taxon>Alternaria alternata complex</taxon>
    </lineage>
</organism>
<dbReference type="SMART" id="SM00075">
    <property type="entry name" value="HYDRO"/>
    <property type="match status" value="1"/>
</dbReference>
<dbReference type="KEGG" id="aalt:CC77DRAFT_1098293"/>
<keyword evidence="1 2" id="KW-1015">Disulfide bond</keyword>
<accession>A0A177DB53</accession>
<dbReference type="GO" id="GO:0009277">
    <property type="term" value="C:fungal-type cell wall"/>
    <property type="evidence" value="ECO:0007669"/>
    <property type="project" value="InterPro"/>
</dbReference>
<keyword evidence="2" id="KW-0732">Signal</keyword>
<name>A0A177DB53_ALTAL</name>
<dbReference type="EMBL" id="KV441489">
    <property type="protein sequence ID" value="OAG16716.1"/>
    <property type="molecule type" value="Genomic_DNA"/>
</dbReference>
<reference evidence="3 5" key="1">
    <citation type="submission" date="2016-05" db="EMBL/GenBank/DDBJ databases">
        <title>Comparative analysis of secretome profiles of manganese(II)-oxidizing ascomycete fungi.</title>
        <authorList>
            <consortium name="DOE Joint Genome Institute"/>
            <person name="Zeiner C.A."/>
            <person name="Purvine S.O."/>
            <person name="Zink E.M."/>
            <person name="Wu S."/>
            <person name="Pasa-Tolic L."/>
            <person name="Chaput D.L."/>
            <person name="Haridas S."/>
            <person name="Grigoriev I.V."/>
            <person name="Santelli C.M."/>
            <person name="Hansel C.M."/>
        </authorList>
    </citation>
    <scope>NUCLEOTIDE SEQUENCE [LARGE SCALE GENOMIC DNA]</scope>
    <source>
        <strain evidence="3 5">SRC1lrK2f</strain>
    </source>
</reference>
<reference evidence="6" key="2">
    <citation type="journal article" date="2019" name="bioRxiv">
        <title>Genomics, evolutionary history and diagnostics of the Alternaria alternata species group including apple and Asian pear pathotypes.</title>
        <authorList>
            <person name="Armitage A.D."/>
            <person name="Cockerton H.M."/>
            <person name="Sreenivasaprasad S."/>
            <person name="Woodhall J.W."/>
            <person name="Lane C.R."/>
            <person name="Harrison R.J."/>
            <person name="Clarkson J.P."/>
        </authorList>
    </citation>
    <scope>NUCLEOTIDE SEQUENCE [LARGE SCALE GENOMIC DNA]</scope>
    <source>
        <strain evidence="6">FERA 1177</strain>
    </source>
</reference>
<sequence>MSIQSIILALFTFVAMIAAVPTNFNVFQRSDACGAGSTAHCCNDETAQAVTNHDGLSPDVGGIKNLLGQCSDITVAVIGGAVPIKNMCKQTAVCCGDMEQNGVVNFGCTPINAN</sequence>
<proteinExistence type="inferred from homology"/>
<dbReference type="AlphaFoldDB" id="A0A177DB53"/>
<evidence type="ECO:0000313" key="5">
    <source>
        <dbReference type="Proteomes" id="UP000077248"/>
    </source>
</evidence>
<dbReference type="GO" id="GO:0005199">
    <property type="term" value="F:structural constituent of cell wall"/>
    <property type="evidence" value="ECO:0007669"/>
    <property type="project" value="InterPro"/>
</dbReference>
<dbReference type="VEuPathDB" id="FungiDB:CC77DRAFT_1098293"/>